<evidence type="ECO:0000256" key="1">
    <source>
        <dbReference type="SAM" id="MobiDB-lite"/>
    </source>
</evidence>
<evidence type="ECO:0000259" key="2">
    <source>
        <dbReference type="Pfam" id="PF24747"/>
    </source>
</evidence>
<evidence type="ECO:0000313" key="3">
    <source>
        <dbReference type="EMBL" id="KAE8705792.1"/>
    </source>
</evidence>
<organism evidence="3 4">
    <name type="scientific">Hibiscus syriacus</name>
    <name type="common">Rose of Sharon</name>
    <dbReference type="NCBI Taxonomy" id="106335"/>
    <lineage>
        <taxon>Eukaryota</taxon>
        <taxon>Viridiplantae</taxon>
        <taxon>Streptophyta</taxon>
        <taxon>Embryophyta</taxon>
        <taxon>Tracheophyta</taxon>
        <taxon>Spermatophyta</taxon>
        <taxon>Magnoliopsida</taxon>
        <taxon>eudicotyledons</taxon>
        <taxon>Gunneridae</taxon>
        <taxon>Pentapetalae</taxon>
        <taxon>rosids</taxon>
        <taxon>malvids</taxon>
        <taxon>Malvales</taxon>
        <taxon>Malvaceae</taxon>
        <taxon>Malvoideae</taxon>
        <taxon>Hibiscus</taxon>
    </lineage>
</organism>
<dbReference type="InterPro" id="IPR055281">
    <property type="entry name" value="GIR1-2/SIED1"/>
</dbReference>
<feature type="region of interest" description="Disordered" evidence="1">
    <location>
        <begin position="1"/>
        <end position="63"/>
    </location>
</feature>
<dbReference type="PANTHER" id="PTHR33177">
    <property type="entry name" value="PUTATIVE-RELATED"/>
    <property type="match status" value="1"/>
</dbReference>
<dbReference type="AlphaFoldDB" id="A0A6A3ASD4"/>
<evidence type="ECO:0000313" key="4">
    <source>
        <dbReference type="Proteomes" id="UP000436088"/>
    </source>
</evidence>
<accession>A0A6A3ASD4</accession>
<keyword evidence="4" id="KW-1185">Reference proteome</keyword>
<feature type="compositionally biased region" description="Polar residues" evidence="1">
    <location>
        <begin position="25"/>
        <end position="63"/>
    </location>
</feature>
<dbReference type="EMBL" id="VEPZ02000979">
    <property type="protein sequence ID" value="KAE8705792.1"/>
    <property type="molecule type" value="Genomic_DNA"/>
</dbReference>
<protein>
    <recommendedName>
        <fullName evidence="2">GIR1-like zinc ribbon domain-containing protein</fullName>
    </recommendedName>
</protein>
<comment type="caution">
    <text evidence="3">The sequence shown here is derived from an EMBL/GenBank/DDBJ whole genome shotgun (WGS) entry which is preliminary data.</text>
</comment>
<dbReference type="PANTHER" id="PTHR33177:SF80">
    <property type="entry name" value="PUTATIVE-RELATED"/>
    <property type="match status" value="1"/>
</dbReference>
<dbReference type="InterPro" id="IPR056440">
    <property type="entry name" value="Zn-ribbon_GIR1"/>
</dbReference>
<sequence length="96" mass="10160">MSGRASSPELDLTLNLSPPRAPSLQVGSSNTSVSTWETSPESSCVSSEADNQTTTVQYPSSPEETSMVLVGCPRCLMYYVVGSGSQVPSMQELRVA</sequence>
<gene>
    <name evidence="3" type="ORF">F3Y22_tig00110418pilonHSYRG00298</name>
</gene>
<dbReference type="Pfam" id="PF24747">
    <property type="entry name" value="Zn-ribbon_GIR1"/>
    <property type="match status" value="1"/>
</dbReference>
<reference evidence="3" key="1">
    <citation type="submission" date="2019-09" db="EMBL/GenBank/DDBJ databases">
        <title>Draft genome information of white flower Hibiscus syriacus.</title>
        <authorList>
            <person name="Kim Y.-M."/>
        </authorList>
    </citation>
    <scope>NUCLEOTIDE SEQUENCE [LARGE SCALE GENOMIC DNA]</scope>
    <source>
        <strain evidence="3">YM2019G1</strain>
    </source>
</reference>
<feature type="domain" description="GIR1-like zinc ribbon" evidence="2">
    <location>
        <begin position="65"/>
        <end position="80"/>
    </location>
</feature>
<dbReference type="Proteomes" id="UP000436088">
    <property type="component" value="Unassembled WGS sequence"/>
</dbReference>
<name>A0A6A3ASD4_HIBSY</name>
<proteinExistence type="predicted"/>